<evidence type="ECO:0000313" key="2">
    <source>
        <dbReference type="Proteomes" id="UP000256708"/>
    </source>
</evidence>
<protein>
    <submittedName>
        <fullName evidence="1">Gliding motility lipoprotein GldH</fullName>
    </submittedName>
</protein>
<accession>A0A3D8LCH7</accession>
<dbReference type="OrthoDB" id="982482at2"/>
<evidence type="ECO:0000313" key="1">
    <source>
        <dbReference type="EMBL" id="RDV15105.1"/>
    </source>
</evidence>
<dbReference type="InterPro" id="IPR020018">
    <property type="entry name" value="Motility-assoc_lipoprot_GldH"/>
</dbReference>
<sequence>MHKALVVWVAALLILTGCDPERVYEQNVDLPENNWQIDNAPIFEFEIQDTTQVYDVYINVRYNLQYDYYNLYLRHQLIGPDSTQLSASLHELLLMDPKTGQPLGSGSSDTYDVQALVLDDIQFSKAGTYKLQLTQYMRRDPLPHIMAVGVRVAEDPASSKGEQ</sequence>
<organism evidence="1 2">
    <name type="scientific">Pontibacter diazotrophicus</name>
    <dbReference type="NCBI Taxonomy" id="1400979"/>
    <lineage>
        <taxon>Bacteria</taxon>
        <taxon>Pseudomonadati</taxon>
        <taxon>Bacteroidota</taxon>
        <taxon>Cytophagia</taxon>
        <taxon>Cytophagales</taxon>
        <taxon>Hymenobacteraceae</taxon>
        <taxon>Pontibacter</taxon>
    </lineage>
</organism>
<gene>
    <name evidence="1" type="primary">gldH</name>
    <name evidence="1" type="ORF">DXT99_10555</name>
</gene>
<keyword evidence="2" id="KW-1185">Reference proteome</keyword>
<dbReference type="NCBIfam" id="TIGR03511">
    <property type="entry name" value="GldH_lipo"/>
    <property type="match status" value="1"/>
</dbReference>
<name>A0A3D8LCH7_9BACT</name>
<dbReference type="Pfam" id="PF14109">
    <property type="entry name" value="GldH_lipo"/>
    <property type="match status" value="1"/>
</dbReference>
<dbReference type="RefSeq" id="WP_115565519.1">
    <property type="nucleotide sequence ID" value="NZ_QRGR01000010.1"/>
</dbReference>
<comment type="caution">
    <text evidence="1">The sequence shown here is derived from an EMBL/GenBank/DDBJ whole genome shotgun (WGS) entry which is preliminary data.</text>
</comment>
<reference evidence="2" key="1">
    <citation type="submission" date="2018-08" db="EMBL/GenBank/DDBJ databases">
        <authorList>
            <person name="Liu Z.-W."/>
            <person name="Du Z.-J."/>
        </authorList>
    </citation>
    <scope>NUCLEOTIDE SEQUENCE [LARGE SCALE GENOMIC DNA]</scope>
    <source>
        <strain evidence="2">H4X</strain>
    </source>
</reference>
<keyword evidence="1" id="KW-0449">Lipoprotein</keyword>
<dbReference type="AlphaFoldDB" id="A0A3D8LCH7"/>
<dbReference type="EMBL" id="QRGR01000010">
    <property type="protein sequence ID" value="RDV15105.1"/>
    <property type="molecule type" value="Genomic_DNA"/>
</dbReference>
<dbReference type="Proteomes" id="UP000256708">
    <property type="component" value="Unassembled WGS sequence"/>
</dbReference>
<proteinExistence type="predicted"/>
<dbReference type="PROSITE" id="PS51257">
    <property type="entry name" value="PROKAR_LIPOPROTEIN"/>
    <property type="match status" value="1"/>
</dbReference>